<evidence type="ECO:0000256" key="2">
    <source>
        <dbReference type="ARBA" id="ARBA00023054"/>
    </source>
</evidence>
<dbReference type="RefSeq" id="WP_406787509.1">
    <property type="nucleotide sequence ID" value="NZ_JBJIAA010000008.1"/>
</dbReference>
<evidence type="ECO:0000256" key="3">
    <source>
        <dbReference type="SAM" id="SignalP"/>
    </source>
</evidence>
<keyword evidence="2" id="KW-0175">Coiled coil</keyword>
<dbReference type="EMBL" id="JBJIAA010000008">
    <property type="protein sequence ID" value="MFL0250844.1"/>
    <property type="molecule type" value="Genomic_DNA"/>
</dbReference>
<dbReference type="Proteomes" id="UP001623592">
    <property type="component" value="Unassembled WGS sequence"/>
</dbReference>
<feature type="chain" id="PRO_5045459985" evidence="3">
    <location>
        <begin position="30"/>
        <end position="267"/>
    </location>
</feature>
<dbReference type="Gene3D" id="2.40.50.100">
    <property type="match status" value="1"/>
</dbReference>
<accession>A0ABW8TIT2</accession>
<name>A0ABW8TIT2_9CLOT</name>
<dbReference type="PANTHER" id="PTHR32347:SF14">
    <property type="entry name" value="EFFLUX SYSTEM COMPONENT YKNX-RELATED"/>
    <property type="match status" value="1"/>
</dbReference>
<keyword evidence="5" id="KW-1185">Reference proteome</keyword>
<proteinExistence type="predicted"/>
<organism evidence="4 5">
    <name type="scientific">Clostridium neuense</name>
    <dbReference type="NCBI Taxonomy" id="1728934"/>
    <lineage>
        <taxon>Bacteria</taxon>
        <taxon>Bacillati</taxon>
        <taxon>Bacillota</taxon>
        <taxon>Clostridia</taxon>
        <taxon>Eubacteriales</taxon>
        <taxon>Clostridiaceae</taxon>
        <taxon>Clostridium</taxon>
    </lineage>
</organism>
<evidence type="ECO:0000313" key="4">
    <source>
        <dbReference type="EMBL" id="MFL0250844.1"/>
    </source>
</evidence>
<comment type="subcellular location">
    <subcellularLocation>
        <location evidence="1">Cell envelope</location>
    </subcellularLocation>
</comment>
<dbReference type="InterPro" id="IPR050465">
    <property type="entry name" value="UPF0194_transport"/>
</dbReference>
<gene>
    <name evidence="4" type="ORF">ACJDT4_10465</name>
</gene>
<evidence type="ECO:0000256" key="1">
    <source>
        <dbReference type="ARBA" id="ARBA00004196"/>
    </source>
</evidence>
<dbReference type="Gene3D" id="1.10.287.470">
    <property type="entry name" value="Helix hairpin bin"/>
    <property type="match status" value="1"/>
</dbReference>
<dbReference type="Gene3D" id="2.40.30.170">
    <property type="match status" value="1"/>
</dbReference>
<evidence type="ECO:0000313" key="5">
    <source>
        <dbReference type="Proteomes" id="UP001623592"/>
    </source>
</evidence>
<reference evidence="4 5" key="1">
    <citation type="submission" date="2024-11" db="EMBL/GenBank/DDBJ databases">
        <authorList>
            <person name="Heng Y.C."/>
            <person name="Lim A.C.H."/>
            <person name="Lee J.K.Y."/>
            <person name="Kittelmann S."/>
        </authorList>
    </citation>
    <scope>NUCLEOTIDE SEQUENCE [LARGE SCALE GENOMIC DNA]</scope>
    <source>
        <strain evidence="4 5">WILCCON 0114</strain>
    </source>
</reference>
<keyword evidence="3" id="KW-0732">Signal</keyword>
<feature type="signal peptide" evidence="3">
    <location>
        <begin position="1"/>
        <end position="29"/>
    </location>
</feature>
<sequence>MKRSKIILSAVIIGMLVTVVGCGSSNSSAGDTKKTTKKAVSNYIEASGVIKSHNTENIVIDGGQTIIKVNSINVKEGQKVKKGDKLLDLDISQLNYQITAKEKAVEADKDLKNDAQNQTDNQKNAQDAKIAAEQAEVDALNSILNKSYLSDGSVISDMDNAVVTELNYKKGDVVSAQQKILSLQDLSSLYVNAKVGEEFIKDVQVGKTVTIVPTSNSSAKYTGKVVAISNAAVTEQNGETNIPVEISIDNNDGKLLPNYNVDVQIQK</sequence>
<dbReference type="SUPFAM" id="SSF111369">
    <property type="entry name" value="HlyD-like secretion proteins"/>
    <property type="match status" value="1"/>
</dbReference>
<comment type="caution">
    <text evidence="4">The sequence shown here is derived from an EMBL/GenBank/DDBJ whole genome shotgun (WGS) entry which is preliminary data.</text>
</comment>
<protein>
    <submittedName>
        <fullName evidence="4">Efflux RND transporter periplasmic adaptor subunit</fullName>
    </submittedName>
</protein>
<dbReference type="PANTHER" id="PTHR32347">
    <property type="entry name" value="EFFLUX SYSTEM COMPONENT YKNX-RELATED"/>
    <property type="match status" value="1"/>
</dbReference>
<dbReference type="PROSITE" id="PS51257">
    <property type="entry name" value="PROKAR_LIPOPROTEIN"/>
    <property type="match status" value="1"/>
</dbReference>